<dbReference type="RefSeq" id="WP_216031248.1">
    <property type="nucleotide sequence ID" value="NZ_JAHKNG010000001.1"/>
</dbReference>
<sequence length="458" mass="49917">MPTESEVPVAATDRRPEANRLRQLQSAAEASPQARALMNLQRLADARAPSVDGSAPVQARAREPVQRVYTGIKKLRIGVIHSSKSAGVTANALPAHTYVWILSNETVDKDTFPGIDARQKQATPDALVTANAGNVGTWLMQDENRSGGEVVARIFQSGPFQIPRRQKPTNRNELDFAFWRYAAFKSYIAWRNAVGAALGWPDPTSNMTLVETIDSDTTGISGATNEGRTEGEGQKKTVSADWLAEAGVYRWDWRDVAGHESMKGLFGDDTASRDAALQEFTQQYLEAEINARSSMATDMFNIYFPEPATRLSGAAVALLANSGFGSIAITKGDQIGHKRESIGLIAGLVHLDVLAGTNLSRAKTKLKFAPNYVATTGLGNRDGDFVRLFHEWYAKARTASGGFAKVNFLDLREAKNFDQSYLDPGQAARVNSWHTNTYDTMTQDAAKAGASFFHPKAN</sequence>
<name>A0ABS6ADJ7_9RHOB</name>
<feature type="region of interest" description="Disordered" evidence="1">
    <location>
        <begin position="1"/>
        <end position="30"/>
    </location>
</feature>
<evidence type="ECO:0000256" key="1">
    <source>
        <dbReference type="SAM" id="MobiDB-lite"/>
    </source>
</evidence>
<dbReference type="Proteomes" id="UP001166191">
    <property type="component" value="Unassembled WGS sequence"/>
</dbReference>
<accession>A0ABS6ADJ7</accession>
<protein>
    <submittedName>
        <fullName evidence="2">Uncharacterized protein</fullName>
    </submittedName>
</protein>
<dbReference type="EMBL" id="JAHKNG010000001">
    <property type="protein sequence ID" value="MBU3028549.1"/>
    <property type="molecule type" value="Genomic_DNA"/>
</dbReference>
<gene>
    <name evidence="2" type="ORF">KNW02_00275</name>
</gene>
<evidence type="ECO:0000313" key="3">
    <source>
        <dbReference type="Proteomes" id="UP001166191"/>
    </source>
</evidence>
<reference evidence="2" key="1">
    <citation type="submission" date="2021-06" db="EMBL/GenBank/DDBJ databases">
        <title>Paracoccus bacterium XHP0099 sp. nov., isolated from the surface waters of the Yellow Sea.</title>
        <authorList>
            <person name="Xue H."/>
            <person name="Zhang D."/>
        </authorList>
    </citation>
    <scope>NUCLEOTIDE SEQUENCE</scope>
    <source>
        <strain evidence="2">XHP0099</strain>
    </source>
</reference>
<organism evidence="2 3">
    <name type="scientific">Paracoccus marinaquae</name>
    <dbReference type="NCBI Taxonomy" id="2841926"/>
    <lineage>
        <taxon>Bacteria</taxon>
        <taxon>Pseudomonadati</taxon>
        <taxon>Pseudomonadota</taxon>
        <taxon>Alphaproteobacteria</taxon>
        <taxon>Rhodobacterales</taxon>
        <taxon>Paracoccaceae</taxon>
        <taxon>Paracoccus</taxon>
    </lineage>
</organism>
<proteinExistence type="predicted"/>
<comment type="caution">
    <text evidence="2">The sequence shown here is derived from an EMBL/GenBank/DDBJ whole genome shotgun (WGS) entry which is preliminary data.</text>
</comment>
<evidence type="ECO:0000313" key="2">
    <source>
        <dbReference type="EMBL" id="MBU3028549.1"/>
    </source>
</evidence>
<keyword evidence="3" id="KW-1185">Reference proteome</keyword>